<feature type="region of interest" description="Disordered" evidence="3">
    <location>
        <begin position="15"/>
        <end position="36"/>
    </location>
</feature>
<dbReference type="AlphaFoldDB" id="A0A918H4F6"/>
<dbReference type="InterPro" id="IPR011010">
    <property type="entry name" value="DNA_brk_join_enz"/>
</dbReference>
<evidence type="ECO:0000256" key="3">
    <source>
        <dbReference type="SAM" id="MobiDB-lite"/>
    </source>
</evidence>
<evidence type="ECO:0000313" key="6">
    <source>
        <dbReference type="Proteomes" id="UP000619486"/>
    </source>
</evidence>
<dbReference type="Gene3D" id="1.10.150.130">
    <property type="match status" value="1"/>
</dbReference>
<keyword evidence="6" id="KW-1185">Reference proteome</keyword>
<feature type="compositionally biased region" description="Basic and acidic residues" evidence="3">
    <location>
        <begin position="15"/>
        <end position="26"/>
    </location>
</feature>
<dbReference type="InterPro" id="IPR044068">
    <property type="entry name" value="CB"/>
</dbReference>
<dbReference type="Proteomes" id="UP000619486">
    <property type="component" value="Unassembled WGS sequence"/>
</dbReference>
<dbReference type="PROSITE" id="PS51900">
    <property type="entry name" value="CB"/>
    <property type="match status" value="1"/>
</dbReference>
<dbReference type="GO" id="GO:0003677">
    <property type="term" value="F:DNA binding"/>
    <property type="evidence" value="ECO:0007669"/>
    <property type="project" value="UniProtKB-UniRule"/>
</dbReference>
<comment type="caution">
    <text evidence="5">The sequence shown here is derived from an EMBL/GenBank/DDBJ whole genome shotgun (WGS) entry which is preliminary data.</text>
</comment>
<gene>
    <name evidence="5" type="ORF">GCM10014713_32970</name>
</gene>
<evidence type="ECO:0000256" key="2">
    <source>
        <dbReference type="PROSITE-ProRule" id="PRU01248"/>
    </source>
</evidence>
<reference evidence="5" key="1">
    <citation type="journal article" date="2014" name="Int. J. Syst. Evol. Microbiol.">
        <title>Complete genome sequence of Corynebacterium casei LMG S-19264T (=DSM 44701T), isolated from a smear-ripened cheese.</title>
        <authorList>
            <consortium name="US DOE Joint Genome Institute (JGI-PGF)"/>
            <person name="Walter F."/>
            <person name="Albersmeier A."/>
            <person name="Kalinowski J."/>
            <person name="Ruckert C."/>
        </authorList>
    </citation>
    <scope>NUCLEOTIDE SEQUENCE</scope>
    <source>
        <strain evidence="5">JCM 3172</strain>
    </source>
</reference>
<proteinExistence type="predicted"/>
<dbReference type="EMBL" id="BMQQ01000011">
    <property type="protein sequence ID" value="GGT36640.1"/>
    <property type="molecule type" value="Genomic_DNA"/>
</dbReference>
<accession>A0A918H4F6</accession>
<keyword evidence="1 2" id="KW-0238">DNA-binding</keyword>
<name>A0A918H4F6_9ACTN</name>
<sequence>MAPLWERVARPRLPKYERRGRPRKPDPPPASPPGGWLQPALFEVCRDFTGTDPDQHAGPDNPWLAWARHTAHRLGENTVWNYLNRIRPVLIPWSSGYDHLREVTRDDVLVQLDALHGGQRQHTLIVLRSLFRQAKKNGTIFKNPTSRIRVGQREYGILQPLEPEHINTSVAAVTKPADRLVLALAAVHAARSGAIRRLQLDDLDIGNHKLTIDGRIRRLDDLTLHFALEWLKFRRRRWPDTANPHLLINKITALGTGPVSGVTLSEPFRGQAATLEQLRVDRQLEEALVHGPDPLHLAEVFGLDEKTAIRYANSARALLDQAAEQQLR</sequence>
<evidence type="ECO:0000313" key="5">
    <source>
        <dbReference type="EMBL" id="GGT36640.1"/>
    </source>
</evidence>
<reference evidence="5" key="2">
    <citation type="submission" date="2020-09" db="EMBL/GenBank/DDBJ databases">
        <authorList>
            <person name="Sun Q."/>
            <person name="Ohkuma M."/>
        </authorList>
    </citation>
    <scope>NUCLEOTIDE SEQUENCE</scope>
    <source>
        <strain evidence="5">JCM 3172</strain>
    </source>
</reference>
<dbReference type="SUPFAM" id="SSF56349">
    <property type="entry name" value="DNA breaking-rejoining enzymes"/>
    <property type="match status" value="1"/>
</dbReference>
<dbReference type="InterPro" id="IPR010998">
    <property type="entry name" value="Integrase_recombinase_N"/>
</dbReference>
<protein>
    <recommendedName>
        <fullName evidence="4">Core-binding (CB) domain-containing protein</fullName>
    </recommendedName>
</protein>
<organism evidence="5 6">
    <name type="scientific">Streptomyces purpureus</name>
    <dbReference type="NCBI Taxonomy" id="1951"/>
    <lineage>
        <taxon>Bacteria</taxon>
        <taxon>Bacillati</taxon>
        <taxon>Actinomycetota</taxon>
        <taxon>Actinomycetes</taxon>
        <taxon>Kitasatosporales</taxon>
        <taxon>Streptomycetaceae</taxon>
        <taxon>Streptomyces</taxon>
    </lineage>
</organism>
<feature type="domain" description="Core-binding (CB)" evidence="4">
    <location>
        <begin position="54"/>
        <end position="135"/>
    </location>
</feature>
<evidence type="ECO:0000259" key="4">
    <source>
        <dbReference type="PROSITE" id="PS51900"/>
    </source>
</evidence>
<evidence type="ECO:0000256" key="1">
    <source>
        <dbReference type="ARBA" id="ARBA00023125"/>
    </source>
</evidence>